<dbReference type="AlphaFoldDB" id="A0A1X0Y1N2"/>
<protein>
    <recommendedName>
        <fullName evidence="3 9">Biotin carboxyl carrier protein of acetyl-CoA carboxylase</fullName>
    </recommendedName>
</protein>
<evidence type="ECO:0000256" key="6">
    <source>
        <dbReference type="ARBA" id="ARBA00023098"/>
    </source>
</evidence>
<evidence type="ECO:0000256" key="1">
    <source>
        <dbReference type="ARBA" id="ARBA00003761"/>
    </source>
</evidence>
<dbReference type="OrthoDB" id="9811735at2"/>
<evidence type="ECO:0000256" key="3">
    <source>
        <dbReference type="ARBA" id="ARBA00017562"/>
    </source>
</evidence>
<feature type="domain" description="Lipoyl-binding" evidence="10">
    <location>
        <begin position="81"/>
        <end position="157"/>
    </location>
</feature>
<dbReference type="PANTHER" id="PTHR45266">
    <property type="entry name" value="OXALOACETATE DECARBOXYLASE ALPHA CHAIN"/>
    <property type="match status" value="1"/>
</dbReference>
<dbReference type="UniPathway" id="UPA00094"/>
<sequence>MEIKDLKTLIKLVTDTDITEFEMENAEEKILIKRGPDKEFVQVAAPQMMAAPAVAPAVAPAPAAPAAAGAADAPAAQDDKYETINSPIVGTFYRKPSPDADPFTKEGAIVEKGQTICLVEAMKLFNEIEAEFKCKIVEILKEDASPVEFGDPLFLVEPL</sequence>
<comment type="function">
    <text evidence="1 9">This protein is a component of the acetyl coenzyme A carboxylase complex; first, biotin carboxylase catalyzes the carboxylation of the carrier protein and then the transcarboxylase transfers the carboxyl group to form malonyl-CoA.</text>
</comment>
<dbReference type="InterPro" id="IPR000089">
    <property type="entry name" value="Biotin_lipoyl"/>
</dbReference>
<dbReference type="STRING" id="1969733.B5V00_11085"/>
<dbReference type="NCBIfam" id="TIGR00531">
    <property type="entry name" value="BCCP"/>
    <property type="match status" value="1"/>
</dbReference>
<keyword evidence="12" id="KW-1185">Reference proteome</keyword>
<dbReference type="GO" id="GO:0006633">
    <property type="term" value="P:fatty acid biosynthetic process"/>
    <property type="evidence" value="ECO:0007669"/>
    <property type="project" value="UniProtKB-UniPathway"/>
</dbReference>
<dbReference type="PROSITE" id="PS50968">
    <property type="entry name" value="BIOTINYL_LIPOYL"/>
    <property type="match status" value="1"/>
</dbReference>
<name>A0A1X0Y1N2_9BACT</name>
<organism evidence="11 12">
    <name type="scientific">Geothermobacter hydrogeniphilus</name>
    <dbReference type="NCBI Taxonomy" id="1969733"/>
    <lineage>
        <taxon>Bacteria</taxon>
        <taxon>Pseudomonadati</taxon>
        <taxon>Thermodesulfobacteriota</taxon>
        <taxon>Desulfuromonadia</taxon>
        <taxon>Desulfuromonadales</taxon>
        <taxon>Geothermobacteraceae</taxon>
        <taxon>Geothermobacter</taxon>
    </lineage>
</organism>
<dbReference type="Pfam" id="PF00364">
    <property type="entry name" value="Biotin_lipoyl"/>
    <property type="match status" value="1"/>
</dbReference>
<evidence type="ECO:0000256" key="8">
    <source>
        <dbReference type="ARBA" id="ARBA00023267"/>
    </source>
</evidence>
<proteinExistence type="predicted"/>
<reference evidence="11 12" key="1">
    <citation type="submission" date="2017-03" db="EMBL/GenBank/DDBJ databases">
        <title>Genome sequence of Geothermobacter sp. EPR-M, Deep-Sea Iron Reducer.</title>
        <authorList>
            <person name="Tully B."/>
            <person name="Savalia P."/>
            <person name="Abuyen K."/>
            <person name="Baughan C."/>
            <person name="Romero E."/>
            <person name="Ronkowski C."/>
            <person name="Torres B."/>
            <person name="Tremblay J."/>
            <person name="Trujillo A."/>
            <person name="Tyler M."/>
            <person name="Perez-Rodriguez I."/>
            <person name="Amend J."/>
        </authorList>
    </citation>
    <scope>NUCLEOTIDE SEQUENCE [LARGE SCALE GENOMIC DNA]</scope>
    <source>
        <strain evidence="11 12">EPR-M</strain>
    </source>
</reference>
<keyword evidence="4 9" id="KW-0444">Lipid biosynthesis</keyword>
<dbReference type="CDD" id="cd06850">
    <property type="entry name" value="biotinyl_domain"/>
    <property type="match status" value="1"/>
</dbReference>
<dbReference type="SUPFAM" id="SSF51230">
    <property type="entry name" value="Single hybrid motif"/>
    <property type="match status" value="1"/>
</dbReference>
<keyword evidence="5 9" id="KW-0276">Fatty acid metabolism</keyword>
<keyword evidence="8 9" id="KW-0092">Biotin</keyword>
<evidence type="ECO:0000256" key="2">
    <source>
        <dbReference type="ARBA" id="ARBA00005194"/>
    </source>
</evidence>
<keyword evidence="6 9" id="KW-0443">Lipid metabolism</keyword>
<dbReference type="Proteomes" id="UP000193136">
    <property type="component" value="Unassembled WGS sequence"/>
</dbReference>
<evidence type="ECO:0000256" key="9">
    <source>
        <dbReference type="RuleBase" id="RU364072"/>
    </source>
</evidence>
<dbReference type="PRINTS" id="PR01071">
    <property type="entry name" value="ACOABIOTINCC"/>
</dbReference>
<dbReference type="PROSITE" id="PS00188">
    <property type="entry name" value="BIOTIN"/>
    <property type="match status" value="1"/>
</dbReference>
<dbReference type="Gene3D" id="2.40.50.100">
    <property type="match status" value="1"/>
</dbReference>
<keyword evidence="7 9" id="KW-0275">Fatty acid biosynthesis</keyword>
<dbReference type="InterPro" id="IPR001249">
    <property type="entry name" value="AcCoA_biotinCC"/>
</dbReference>
<dbReference type="GO" id="GO:0003989">
    <property type="term" value="F:acetyl-CoA carboxylase activity"/>
    <property type="evidence" value="ECO:0007669"/>
    <property type="project" value="InterPro"/>
</dbReference>
<dbReference type="InterPro" id="IPR011053">
    <property type="entry name" value="Single_hybrid_motif"/>
</dbReference>
<evidence type="ECO:0000313" key="11">
    <source>
        <dbReference type="EMBL" id="ORJ59105.1"/>
    </source>
</evidence>
<evidence type="ECO:0000256" key="4">
    <source>
        <dbReference type="ARBA" id="ARBA00022516"/>
    </source>
</evidence>
<dbReference type="PANTHER" id="PTHR45266:SF3">
    <property type="entry name" value="OXALOACETATE DECARBOXYLASE ALPHA CHAIN"/>
    <property type="match status" value="1"/>
</dbReference>
<dbReference type="EMBL" id="NAAD01000013">
    <property type="protein sequence ID" value="ORJ59105.1"/>
    <property type="molecule type" value="Genomic_DNA"/>
</dbReference>
<dbReference type="RefSeq" id="WP_085010863.1">
    <property type="nucleotide sequence ID" value="NZ_NAAD01000013.1"/>
</dbReference>
<dbReference type="InterPro" id="IPR050709">
    <property type="entry name" value="Biotin_Carboxyl_Carrier/Decarb"/>
</dbReference>
<evidence type="ECO:0000259" key="10">
    <source>
        <dbReference type="PROSITE" id="PS50968"/>
    </source>
</evidence>
<comment type="caution">
    <text evidence="11">The sequence shown here is derived from an EMBL/GenBank/DDBJ whole genome shotgun (WGS) entry which is preliminary data.</text>
</comment>
<dbReference type="InterPro" id="IPR001882">
    <property type="entry name" value="Biotin_BS"/>
</dbReference>
<evidence type="ECO:0000313" key="12">
    <source>
        <dbReference type="Proteomes" id="UP000193136"/>
    </source>
</evidence>
<evidence type="ECO:0000256" key="5">
    <source>
        <dbReference type="ARBA" id="ARBA00022832"/>
    </source>
</evidence>
<comment type="pathway">
    <text evidence="2 9">Lipid metabolism; fatty acid biosynthesis.</text>
</comment>
<evidence type="ECO:0000256" key="7">
    <source>
        <dbReference type="ARBA" id="ARBA00023160"/>
    </source>
</evidence>
<accession>A0A1X0Y1N2</accession>
<dbReference type="GO" id="GO:0009317">
    <property type="term" value="C:acetyl-CoA carboxylase complex"/>
    <property type="evidence" value="ECO:0007669"/>
    <property type="project" value="InterPro"/>
</dbReference>
<gene>
    <name evidence="11" type="ORF">B5V00_11085</name>
</gene>